<keyword evidence="4 5" id="KW-0067">ATP-binding</keyword>
<keyword evidence="9" id="KW-1185">Reference proteome</keyword>
<dbReference type="InterPro" id="IPR017441">
    <property type="entry name" value="Protein_kinase_ATP_BS"/>
</dbReference>
<dbReference type="InterPro" id="IPR000719">
    <property type="entry name" value="Prot_kinase_dom"/>
</dbReference>
<evidence type="ECO:0000256" key="6">
    <source>
        <dbReference type="SAM" id="MobiDB-lite"/>
    </source>
</evidence>
<dbReference type="SUPFAM" id="SSF56112">
    <property type="entry name" value="Protein kinase-like (PK-like)"/>
    <property type="match status" value="1"/>
</dbReference>
<dbReference type="EMBL" id="JAVRJZ010000006">
    <property type="protein sequence ID" value="KAK2721854.1"/>
    <property type="molecule type" value="Genomic_DNA"/>
</dbReference>
<evidence type="ECO:0000313" key="9">
    <source>
        <dbReference type="Proteomes" id="UP001187531"/>
    </source>
</evidence>
<protein>
    <recommendedName>
        <fullName evidence="2">non-specific serine/threonine protein kinase</fullName>
        <ecNumber evidence="2">2.7.11.1</ecNumber>
    </recommendedName>
</protein>
<dbReference type="InterPro" id="IPR051931">
    <property type="entry name" value="PAK3-like"/>
</dbReference>
<dbReference type="Gene3D" id="1.10.510.10">
    <property type="entry name" value="Transferase(Phosphotransferase) domain 1"/>
    <property type="match status" value="1"/>
</dbReference>
<dbReference type="GO" id="GO:0005524">
    <property type="term" value="F:ATP binding"/>
    <property type="evidence" value="ECO:0007669"/>
    <property type="project" value="UniProtKB-UniRule"/>
</dbReference>
<dbReference type="PANTHER" id="PTHR45832">
    <property type="entry name" value="SERINE/THREONINE-PROTEIN KINASE SAMKA-RELATED-RELATED"/>
    <property type="match status" value="1"/>
</dbReference>
<comment type="caution">
    <text evidence="8">The sequence shown here is derived from an EMBL/GenBank/DDBJ whole genome shotgun (WGS) entry which is preliminary data.</text>
</comment>
<proteinExistence type="inferred from homology"/>
<accession>A0AA88I7R3</accession>
<evidence type="ECO:0000259" key="7">
    <source>
        <dbReference type="PROSITE" id="PS50011"/>
    </source>
</evidence>
<feature type="compositionally biased region" description="Basic and acidic residues" evidence="6">
    <location>
        <begin position="27"/>
        <end position="37"/>
    </location>
</feature>
<evidence type="ECO:0000313" key="8">
    <source>
        <dbReference type="EMBL" id="KAK2721854.1"/>
    </source>
</evidence>
<dbReference type="Proteomes" id="UP001187531">
    <property type="component" value="Unassembled WGS sequence"/>
</dbReference>
<comment type="similarity">
    <text evidence="1">Belongs to the protein kinase superfamily. STE Ser/Thr protein kinase family. STE20 subfamily.</text>
</comment>
<dbReference type="AlphaFoldDB" id="A0AA88I7R3"/>
<gene>
    <name evidence="8" type="ORF">QYM36_003983</name>
</gene>
<dbReference type="PROSITE" id="PS50011">
    <property type="entry name" value="PROTEIN_KINASE_DOM"/>
    <property type="match status" value="1"/>
</dbReference>
<feature type="region of interest" description="Disordered" evidence="6">
    <location>
        <begin position="1"/>
        <end position="54"/>
    </location>
</feature>
<feature type="domain" description="Protein kinase" evidence="7">
    <location>
        <begin position="75"/>
        <end position="249"/>
    </location>
</feature>
<dbReference type="Pfam" id="PF00069">
    <property type="entry name" value="Pkinase"/>
    <property type="match status" value="1"/>
</dbReference>
<dbReference type="GO" id="GO:0004674">
    <property type="term" value="F:protein serine/threonine kinase activity"/>
    <property type="evidence" value="ECO:0007669"/>
    <property type="project" value="UniProtKB-EC"/>
</dbReference>
<keyword evidence="3 5" id="KW-0547">Nucleotide-binding</keyword>
<name>A0AA88I7R3_ARTSF</name>
<evidence type="ECO:0000256" key="3">
    <source>
        <dbReference type="ARBA" id="ARBA00022741"/>
    </source>
</evidence>
<sequence length="249" mass="27983">MDKKKVEDDEYPDYDHVPAPQAIVDRNQVKVEEKEEISTPPTIRKTPPSTNSNAVNINSELAKICRPGDPFRQTYVKIKILGAGASGTVYTAEERATGNLVAIKEIDMTKQSRKELLLSEIKIMRESIHPNLVNYLNGFFLDTRLWVVMELLDGGPLTDVVTETVLREGQIAGVLKKTLDGIDFLHSKLVSRKSYGKKIDIWSLGIMAIEMIDGKPPYLEQTPMRALYLIAANGRPTIPQWDKLSSEFQ</sequence>
<feature type="non-terminal residue" evidence="8">
    <location>
        <position position="249"/>
    </location>
</feature>
<evidence type="ECO:0000256" key="1">
    <source>
        <dbReference type="ARBA" id="ARBA00008874"/>
    </source>
</evidence>
<reference evidence="8" key="1">
    <citation type="submission" date="2023-07" db="EMBL/GenBank/DDBJ databases">
        <title>Chromosome-level genome assembly of Artemia franciscana.</title>
        <authorList>
            <person name="Jo E."/>
        </authorList>
    </citation>
    <scope>NUCLEOTIDE SEQUENCE</scope>
    <source>
        <tissue evidence="8">Whole body</tissue>
    </source>
</reference>
<dbReference type="PROSITE" id="PS00107">
    <property type="entry name" value="PROTEIN_KINASE_ATP"/>
    <property type="match status" value="1"/>
</dbReference>
<feature type="binding site" evidence="5">
    <location>
        <position position="104"/>
    </location>
    <ligand>
        <name>ATP</name>
        <dbReference type="ChEBI" id="CHEBI:30616"/>
    </ligand>
</feature>
<dbReference type="PANTHER" id="PTHR45832:SF22">
    <property type="entry name" value="SERINE_THREONINE-PROTEIN KINASE SAMKA-RELATED"/>
    <property type="match status" value="1"/>
</dbReference>
<evidence type="ECO:0000256" key="4">
    <source>
        <dbReference type="ARBA" id="ARBA00022840"/>
    </source>
</evidence>
<dbReference type="InterPro" id="IPR011009">
    <property type="entry name" value="Kinase-like_dom_sf"/>
</dbReference>
<dbReference type="EC" id="2.7.11.1" evidence="2"/>
<dbReference type="Gene3D" id="3.30.200.20">
    <property type="entry name" value="Phosphorylase Kinase, domain 1"/>
    <property type="match status" value="1"/>
</dbReference>
<evidence type="ECO:0000256" key="2">
    <source>
        <dbReference type="ARBA" id="ARBA00012513"/>
    </source>
</evidence>
<organism evidence="8 9">
    <name type="scientific">Artemia franciscana</name>
    <name type="common">Brine shrimp</name>
    <name type="synonym">Artemia sanfranciscana</name>
    <dbReference type="NCBI Taxonomy" id="6661"/>
    <lineage>
        <taxon>Eukaryota</taxon>
        <taxon>Metazoa</taxon>
        <taxon>Ecdysozoa</taxon>
        <taxon>Arthropoda</taxon>
        <taxon>Crustacea</taxon>
        <taxon>Branchiopoda</taxon>
        <taxon>Anostraca</taxon>
        <taxon>Artemiidae</taxon>
        <taxon>Artemia</taxon>
    </lineage>
</organism>
<evidence type="ECO:0000256" key="5">
    <source>
        <dbReference type="PROSITE-ProRule" id="PRU10141"/>
    </source>
</evidence>